<name>A0A7K3LYW6_9ACTN</name>
<gene>
    <name evidence="2" type="ORF">F7O44_03775</name>
</gene>
<dbReference type="Gene3D" id="3.90.1200.10">
    <property type="match status" value="1"/>
</dbReference>
<dbReference type="InterPro" id="IPR011009">
    <property type="entry name" value="Kinase-like_dom_sf"/>
</dbReference>
<proteinExistence type="predicted"/>
<reference evidence="2 3" key="1">
    <citation type="submission" date="2019-11" db="EMBL/GenBank/DDBJ databases">
        <authorList>
            <person name="Li X.-J."/>
            <person name="Feng X.-M."/>
        </authorList>
    </citation>
    <scope>NUCLEOTIDE SEQUENCE [LARGE SCALE GENOMIC DNA]</scope>
    <source>
        <strain evidence="2 3">XMNu-373</strain>
    </source>
</reference>
<feature type="domain" description="Aminoglycoside phosphotransferase" evidence="1">
    <location>
        <begin position="100"/>
        <end position="302"/>
    </location>
</feature>
<accession>A0A7K3LYW6</accession>
<keyword evidence="3" id="KW-1185">Reference proteome</keyword>
<keyword evidence="2" id="KW-0808">Transferase</keyword>
<evidence type="ECO:0000313" key="3">
    <source>
        <dbReference type="Proteomes" id="UP000460435"/>
    </source>
</evidence>
<dbReference type="SUPFAM" id="SSF56112">
    <property type="entry name" value="Protein kinase-like (PK-like)"/>
    <property type="match status" value="1"/>
</dbReference>
<dbReference type="InterPro" id="IPR002575">
    <property type="entry name" value="Aminoglycoside_PTrfase"/>
</dbReference>
<dbReference type="Proteomes" id="UP000460435">
    <property type="component" value="Unassembled WGS sequence"/>
</dbReference>
<dbReference type="EMBL" id="WLZY01000001">
    <property type="protein sequence ID" value="NDL56190.1"/>
    <property type="molecule type" value="Genomic_DNA"/>
</dbReference>
<evidence type="ECO:0000313" key="2">
    <source>
        <dbReference type="EMBL" id="NDL56190.1"/>
    </source>
</evidence>
<organism evidence="2 3">
    <name type="scientific">Phytoactinopolyspora mesophila</name>
    <dbReference type="NCBI Taxonomy" id="2650750"/>
    <lineage>
        <taxon>Bacteria</taxon>
        <taxon>Bacillati</taxon>
        <taxon>Actinomycetota</taxon>
        <taxon>Actinomycetes</taxon>
        <taxon>Jiangellales</taxon>
        <taxon>Jiangellaceae</taxon>
        <taxon>Phytoactinopolyspora</taxon>
    </lineage>
</organism>
<dbReference type="GO" id="GO:0016740">
    <property type="term" value="F:transferase activity"/>
    <property type="evidence" value="ECO:0007669"/>
    <property type="project" value="UniProtKB-KW"/>
</dbReference>
<dbReference type="Pfam" id="PF01636">
    <property type="entry name" value="APH"/>
    <property type="match status" value="1"/>
</dbReference>
<comment type="caution">
    <text evidence="2">The sequence shown here is derived from an EMBL/GenBank/DDBJ whole genome shotgun (WGS) entry which is preliminary data.</text>
</comment>
<dbReference type="AlphaFoldDB" id="A0A7K3LYW6"/>
<sequence length="351" mass="38284">MPLSHRGVPGQDLTDGLVRCETWRDLTWLARRSGPLETHMAVRHSRRILVPSSSGVHVMTSHAERTESAIAHAVLAEANRAHGMRFQLDRRMDRGAQSGAWLLTNRAGEYAVLKWSPNRHWAAQVLRAADVVASVRAVGYPTPAWLAVGVSDDGLPYQIQELVPGSPVGRVTVDTVPMLIDLVESQRCVDPDPERCWSQYVTTTMTSGRTHLWQQVAGIGPIGRELLGACEQLLAAHEPVFLPSGDLVHGDFRPDNIIFDAGRISGVVDIEALGSGSRVYDYATLLSAHNIEPGAQQMIIAAGEQVAGPGPFAYCFAHVVLELAVFVHQSNLETGVGDLLDQRRRVVQLIP</sequence>
<protein>
    <submittedName>
        <fullName evidence="2">Phosphotransferase</fullName>
    </submittedName>
</protein>
<evidence type="ECO:0000259" key="1">
    <source>
        <dbReference type="Pfam" id="PF01636"/>
    </source>
</evidence>